<keyword evidence="2" id="KW-1185">Reference proteome</keyword>
<reference evidence="1 2" key="1">
    <citation type="submission" date="2017-01" db="EMBL/GenBank/DDBJ databases">
        <authorList>
            <person name="Mah S.A."/>
            <person name="Swanson W.J."/>
            <person name="Moy G.W."/>
            <person name="Vacquier V.D."/>
        </authorList>
    </citation>
    <scope>NUCLEOTIDE SEQUENCE [LARGE SCALE GENOMIC DNA]</scope>
    <source>
        <strain evidence="1 2">DSM 11589</strain>
    </source>
</reference>
<proteinExistence type="predicted"/>
<dbReference type="AlphaFoldDB" id="A0A1N7K4P3"/>
<dbReference type="Gene3D" id="3.40.50.150">
    <property type="entry name" value="Vaccinia Virus protein VP39"/>
    <property type="match status" value="1"/>
</dbReference>
<organism evidence="1 2">
    <name type="scientific">Insolitispirillum peregrinum</name>
    <dbReference type="NCBI Taxonomy" id="80876"/>
    <lineage>
        <taxon>Bacteria</taxon>
        <taxon>Pseudomonadati</taxon>
        <taxon>Pseudomonadota</taxon>
        <taxon>Alphaproteobacteria</taxon>
        <taxon>Rhodospirillales</taxon>
        <taxon>Novispirillaceae</taxon>
        <taxon>Insolitispirillum</taxon>
    </lineage>
</organism>
<dbReference type="EMBL" id="FTOA01000002">
    <property type="protein sequence ID" value="SIS56530.1"/>
    <property type="molecule type" value="Genomic_DNA"/>
</dbReference>
<dbReference type="InterPro" id="IPR029063">
    <property type="entry name" value="SAM-dependent_MTases_sf"/>
</dbReference>
<sequence length="267" mass="28320">MSVLMDLVLLYERRGYHAASGLDREHTNDSLSEFTWLFQGDTQLTEHLGIALKELYFLECALGAPRRRAVMPVPHWMPQGVLVIGNSFGWSSFALALLCPQAQVVAIEIGAEPFTAQWIPRCNAIAQEEGLPLTVVQGASPQAVAPVMTGDGPLAGVPLDLALIDGHHTCAQVAQDLAALAPFLHPGSVILCHDVLAFGLMEPVAAFACQHGLTATTLWGTPSGMVVLSGTRAPLAVLEACYAFGGSARAGETVAWLRDMAAIRAGK</sequence>
<protein>
    <submittedName>
        <fullName evidence="1">Methyltransferase domain-containing protein</fullName>
    </submittedName>
</protein>
<keyword evidence="1" id="KW-0808">Transferase</keyword>
<dbReference type="GO" id="GO:0008168">
    <property type="term" value="F:methyltransferase activity"/>
    <property type="evidence" value="ECO:0007669"/>
    <property type="project" value="UniProtKB-KW"/>
</dbReference>
<dbReference type="RefSeq" id="WP_076399442.1">
    <property type="nucleotide sequence ID" value="NZ_FTOA01000002.1"/>
</dbReference>
<dbReference type="GO" id="GO:0032259">
    <property type="term" value="P:methylation"/>
    <property type="evidence" value="ECO:0007669"/>
    <property type="project" value="UniProtKB-KW"/>
</dbReference>
<keyword evidence="1" id="KW-0489">Methyltransferase</keyword>
<gene>
    <name evidence="1" type="ORF">SAMN05421779_102603</name>
</gene>
<dbReference type="Proteomes" id="UP000185678">
    <property type="component" value="Unassembled WGS sequence"/>
</dbReference>
<dbReference type="SUPFAM" id="SSF53335">
    <property type="entry name" value="S-adenosyl-L-methionine-dependent methyltransferases"/>
    <property type="match status" value="1"/>
</dbReference>
<dbReference type="STRING" id="80876.SAMN05421779_102603"/>
<name>A0A1N7K4P3_9PROT</name>
<dbReference type="Pfam" id="PF13578">
    <property type="entry name" value="Methyltransf_24"/>
    <property type="match status" value="1"/>
</dbReference>
<accession>A0A1N7K4P3</accession>
<evidence type="ECO:0000313" key="1">
    <source>
        <dbReference type="EMBL" id="SIS56530.1"/>
    </source>
</evidence>
<evidence type="ECO:0000313" key="2">
    <source>
        <dbReference type="Proteomes" id="UP000185678"/>
    </source>
</evidence>